<dbReference type="CDD" id="cd17876">
    <property type="entry name" value="SRalpha_C"/>
    <property type="match status" value="1"/>
</dbReference>
<dbReference type="InterPro" id="IPR007222">
    <property type="entry name" value="Sig_recog_particle_rcpt_asu_N"/>
</dbReference>
<dbReference type="GO" id="GO:0006614">
    <property type="term" value="P:SRP-dependent cotranslational protein targeting to membrane"/>
    <property type="evidence" value="ECO:0007669"/>
    <property type="project" value="InterPro"/>
</dbReference>
<evidence type="ECO:0000256" key="1">
    <source>
        <dbReference type="ARBA" id="ARBA00004397"/>
    </source>
</evidence>
<evidence type="ECO:0000256" key="7">
    <source>
        <dbReference type="ARBA" id="ARBA00023170"/>
    </source>
</evidence>
<dbReference type="PANTHER" id="PTHR43134:SF1">
    <property type="entry name" value="SIGNAL RECOGNITION PARTICLE RECEPTOR SUBUNIT ALPHA"/>
    <property type="match status" value="1"/>
</dbReference>
<dbReference type="GO" id="GO:0003924">
    <property type="term" value="F:GTPase activity"/>
    <property type="evidence" value="ECO:0007669"/>
    <property type="project" value="InterPro"/>
</dbReference>
<feature type="compositionally biased region" description="Basic and acidic residues" evidence="8">
    <location>
        <begin position="165"/>
        <end position="177"/>
    </location>
</feature>
<keyword evidence="3" id="KW-0547">Nucleotide-binding</keyword>
<keyword evidence="11" id="KW-1185">Reference proteome</keyword>
<dbReference type="InterPro" id="IPR013822">
    <property type="entry name" value="Signal_recog_particl_SRP54_hlx"/>
</dbReference>
<dbReference type="InterPro" id="IPR027417">
    <property type="entry name" value="P-loop_NTPase"/>
</dbReference>
<gene>
    <name evidence="10" type="ORF">HK097_000097</name>
</gene>
<dbReference type="GO" id="GO:0005525">
    <property type="term" value="F:GTP binding"/>
    <property type="evidence" value="ECO:0007669"/>
    <property type="project" value="UniProtKB-KW"/>
</dbReference>
<proteinExistence type="inferred from homology"/>
<dbReference type="InterPro" id="IPR003593">
    <property type="entry name" value="AAA+_ATPase"/>
</dbReference>
<evidence type="ECO:0000256" key="5">
    <source>
        <dbReference type="ARBA" id="ARBA00023134"/>
    </source>
</evidence>
<name>A0AAD5SI23_9FUNG</name>
<feature type="region of interest" description="Disordered" evidence="8">
    <location>
        <begin position="154"/>
        <end position="256"/>
    </location>
</feature>
<keyword evidence="4" id="KW-0256">Endoplasmic reticulum</keyword>
<dbReference type="CDD" id="cd14826">
    <property type="entry name" value="SR_alpha_SRX"/>
    <property type="match status" value="1"/>
</dbReference>
<reference evidence="10" key="1">
    <citation type="submission" date="2020-05" db="EMBL/GenBank/DDBJ databases">
        <title>Phylogenomic resolution of chytrid fungi.</title>
        <authorList>
            <person name="Stajich J.E."/>
            <person name="Amses K."/>
            <person name="Simmons R."/>
            <person name="Seto K."/>
            <person name="Myers J."/>
            <person name="Bonds A."/>
            <person name="Quandt C.A."/>
            <person name="Barry K."/>
            <person name="Liu P."/>
            <person name="Grigoriev I."/>
            <person name="Longcore J.E."/>
            <person name="James T.Y."/>
        </authorList>
    </citation>
    <scope>NUCLEOTIDE SEQUENCE</scope>
    <source>
        <strain evidence="10">JEL0318</strain>
    </source>
</reference>
<dbReference type="Gene3D" id="3.40.50.300">
    <property type="entry name" value="P-loop containing nucleotide triphosphate hydrolases"/>
    <property type="match status" value="1"/>
</dbReference>
<dbReference type="SUPFAM" id="SSF52540">
    <property type="entry name" value="P-loop containing nucleoside triphosphate hydrolases"/>
    <property type="match status" value="1"/>
</dbReference>
<dbReference type="Pfam" id="PF04086">
    <property type="entry name" value="SRP-alpha_N"/>
    <property type="match status" value="1"/>
</dbReference>
<organism evidence="10 11">
    <name type="scientific">Rhizophlyctis rosea</name>
    <dbReference type="NCBI Taxonomy" id="64517"/>
    <lineage>
        <taxon>Eukaryota</taxon>
        <taxon>Fungi</taxon>
        <taxon>Fungi incertae sedis</taxon>
        <taxon>Chytridiomycota</taxon>
        <taxon>Chytridiomycota incertae sedis</taxon>
        <taxon>Chytridiomycetes</taxon>
        <taxon>Rhizophlyctidales</taxon>
        <taxon>Rhizophlyctidaceae</taxon>
        <taxon>Rhizophlyctis</taxon>
    </lineage>
</organism>
<feature type="compositionally biased region" description="Basic and acidic residues" evidence="8">
    <location>
        <begin position="247"/>
        <end position="256"/>
    </location>
</feature>
<dbReference type="InterPro" id="IPR000897">
    <property type="entry name" value="SRP54_GTPase_dom"/>
</dbReference>
<evidence type="ECO:0000256" key="4">
    <source>
        <dbReference type="ARBA" id="ARBA00022824"/>
    </source>
</evidence>
<dbReference type="PANTHER" id="PTHR43134">
    <property type="entry name" value="SIGNAL RECOGNITION PARTICLE RECEPTOR SUBUNIT ALPHA"/>
    <property type="match status" value="1"/>
</dbReference>
<dbReference type="Gene3D" id="3.30.450.60">
    <property type="match status" value="1"/>
</dbReference>
<evidence type="ECO:0000256" key="6">
    <source>
        <dbReference type="ARBA" id="ARBA00023136"/>
    </source>
</evidence>
<dbReference type="GO" id="GO:0005047">
    <property type="term" value="F:signal recognition particle binding"/>
    <property type="evidence" value="ECO:0007669"/>
    <property type="project" value="InterPro"/>
</dbReference>
<dbReference type="Gene3D" id="1.20.120.140">
    <property type="entry name" value="Signal recognition particle SRP54, nucleotide-binding domain"/>
    <property type="match status" value="1"/>
</dbReference>
<dbReference type="SUPFAM" id="SSF47364">
    <property type="entry name" value="Domain of the SRP/SRP receptor G-proteins"/>
    <property type="match status" value="1"/>
</dbReference>
<evidence type="ECO:0000259" key="9">
    <source>
        <dbReference type="PROSITE" id="PS00300"/>
    </source>
</evidence>
<dbReference type="Pfam" id="PF02881">
    <property type="entry name" value="SRP54_N"/>
    <property type="match status" value="1"/>
</dbReference>
<sequence>MLDFATVLTKGGLVLFSKSYSSTLQPGVSVPNHPVDALVRDVLVEERSGKMAEDGFNKDSWKVKWTFENKLGLIFVIVYQKILQLTYIDELLELFKRAFTNTYGEELTKLDALSDFSSFEEKFDDIVTRVEAKDSEAKKHRKPRTFQETAQFANTVAGQQPQLPAKEESNNDSKENDDSTDSAGPTTPNMSRKLAALRGGRGGARGRGRGGKSAKPSPSRTDSEQDITKGKQKRTWVDGLAGSSSNEKLDFSDTKEGDDVAVPEALVGTAVGSRTEDGVYDALEMDDAYGGTEDEFADILAPTEEETKASKPTGVFGFLRNLTSAKTLTKEDLDPLMLRMRDHLISKNVAAEIATHLCGSISAGLVGEKVGAFTTLKSAVKQHMEPALKRILTPRTSTDVLRDIFAAKAQGRPYSIVFVGVNGVGKSTNLSKVCFWLLQNRLKVLIAACDTFRSGAVEQLRVHARNLTALEEGAVVDLFDRGYGKDPAGIAKDAIHYAKTQGHDVVLVDTAGRMQDNEPLMRALAKLVSTNDPDKIIFVGEALVGNEAVDQLTKFNQALKDFSGLQTPRQIDGIILTKFDTIDDKVGAALSMTYITGQPILFVGMGQTYTDLRKMNVKSIVNSLLAGL</sequence>
<feature type="compositionally biased region" description="Polar residues" evidence="8">
    <location>
        <begin position="181"/>
        <end position="190"/>
    </location>
</feature>
<dbReference type="Proteomes" id="UP001212841">
    <property type="component" value="Unassembled WGS sequence"/>
</dbReference>
<dbReference type="PROSITE" id="PS00300">
    <property type="entry name" value="SRP54"/>
    <property type="match status" value="1"/>
</dbReference>
<comment type="caution">
    <text evidence="10">The sequence shown here is derived from an EMBL/GenBank/DDBJ whole genome shotgun (WGS) entry which is preliminary data.</text>
</comment>
<protein>
    <recommendedName>
        <fullName evidence="9">SRP54-type proteins GTP-binding domain-containing protein</fullName>
    </recommendedName>
</protein>
<dbReference type="InterPro" id="IPR042101">
    <property type="entry name" value="SRP54_N_sf"/>
</dbReference>
<keyword evidence="5" id="KW-0342">GTP-binding</keyword>
<feature type="domain" description="SRP54-type proteins GTP-binding" evidence="9">
    <location>
        <begin position="599"/>
        <end position="612"/>
    </location>
</feature>
<dbReference type="InterPro" id="IPR036225">
    <property type="entry name" value="SRP/SRP_N"/>
</dbReference>
<dbReference type="Pfam" id="PF00448">
    <property type="entry name" value="SRP54"/>
    <property type="match status" value="1"/>
</dbReference>
<evidence type="ECO:0000313" key="11">
    <source>
        <dbReference type="Proteomes" id="UP001212841"/>
    </source>
</evidence>
<dbReference type="GO" id="GO:0006886">
    <property type="term" value="P:intracellular protein transport"/>
    <property type="evidence" value="ECO:0007669"/>
    <property type="project" value="InterPro"/>
</dbReference>
<comment type="subcellular location">
    <subcellularLocation>
        <location evidence="1">Endoplasmic reticulum membrane</location>
        <topology evidence="1">Peripheral membrane protein</topology>
        <orientation evidence="1">Cytoplasmic side</orientation>
    </subcellularLocation>
</comment>
<dbReference type="SUPFAM" id="SSF64356">
    <property type="entry name" value="SNARE-like"/>
    <property type="match status" value="1"/>
</dbReference>
<dbReference type="EMBL" id="JADGJD010000100">
    <property type="protein sequence ID" value="KAJ3055018.1"/>
    <property type="molecule type" value="Genomic_DNA"/>
</dbReference>
<evidence type="ECO:0000313" key="10">
    <source>
        <dbReference type="EMBL" id="KAJ3055018.1"/>
    </source>
</evidence>
<keyword evidence="6" id="KW-0472">Membrane</keyword>
<keyword evidence="7" id="KW-0675">Receptor</keyword>
<dbReference type="SMART" id="SM00382">
    <property type="entry name" value="AAA"/>
    <property type="match status" value="1"/>
</dbReference>
<dbReference type="FunFam" id="3.40.50.300:FF:000188">
    <property type="entry name" value="signal recognition particle receptor subunit alpha"/>
    <property type="match status" value="1"/>
</dbReference>
<evidence type="ECO:0000256" key="8">
    <source>
        <dbReference type="SAM" id="MobiDB-lite"/>
    </source>
</evidence>
<evidence type="ECO:0000256" key="2">
    <source>
        <dbReference type="ARBA" id="ARBA00008531"/>
    </source>
</evidence>
<accession>A0AAD5SI23</accession>
<dbReference type="GO" id="GO:0005785">
    <property type="term" value="C:signal recognition particle receptor complex"/>
    <property type="evidence" value="ECO:0007669"/>
    <property type="project" value="InterPro"/>
</dbReference>
<evidence type="ECO:0000256" key="3">
    <source>
        <dbReference type="ARBA" id="ARBA00022741"/>
    </source>
</evidence>
<dbReference type="AlphaFoldDB" id="A0AAD5SI23"/>
<comment type="similarity">
    <text evidence="2">Belongs to the GTP-binding SRP family.</text>
</comment>
<dbReference type="SMART" id="SM00962">
    <property type="entry name" value="SRP54"/>
    <property type="match status" value="1"/>
</dbReference>
<dbReference type="InterPro" id="IPR011012">
    <property type="entry name" value="Longin-like_dom_sf"/>
</dbReference>